<evidence type="ECO:0000256" key="6">
    <source>
        <dbReference type="SAM" id="MobiDB-lite"/>
    </source>
</evidence>
<dbReference type="PROSITE" id="PS00107">
    <property type="entry name" value="PROTEIN_KINASE_ATP"/>
    <property type="match status" value="1"/>
</dbReference>
<dbReference type="SUPFAM" id="SSF56112">
    <property type="entry name" value="Protein kinase-like (PK-like)"/>
    <property type="match status" value="1"/>
</dbReference>
<dbReference type="PROSITE" id="PS50011">
    <property type="entry name" value="PROTEIN_KINASE_DOM"/>
    <property type="match status" value="1"/>
</dbReference>
<evidence type="ECO:0000256" key="1">
    <source>
        <dbReference type="ARBA" id="ARBA00022679"/>
    </source>
</evidence>
<keyword evidence="3 9" id="KW-0418">Kinase</keyword>
<dbReference type="Gene3D" id="3.30.200.20">
    <property type="entry name" value="Phosphorylase Kinase, domain 1"/>
    <property type="match status" value="1"/>
</dbReference>
<evidence type="ECO:0000256" key="2">
    <source>
        <dbReference type="ARBA" id="ARBA00022741"/>
    </source>
</evidence>
<feature type="compositionally biased region" description="Pro residues" evidence="6">
    <location>
        <begin position="362"/>
        <end position="375"/>
    </location>
</feature>
<accession>A0A239BWS9</accession>
<dbReference type="EMBL" id="FZNP01000011">
    <property type="protein sequence ID" value="SNS12366.1"/>
    <property type="molecule type" value="Genomic_DNA"/>
</dbReference>
<feature type="binding site" evidence="5">
    <location>
        <position position="48"/>
    </location>
    <ligand>
        <name>ATP</name>
        <dbReference type="ChEBI" id="CHEBI:30616"/>
    </ligand>
</feature>
<proteinExistence type="predicted"/>
<feature type="region of interest" description="Disordered" evidence="6">
    <location>
        <begin position="296"/>
        <end position="407"/>
    </location>
</feature>
<dbReference type="GO" id="GO:0004674">
    <property type="term" value="F:protein serine/threonine kinase activity"/>
    <property type="evidence" value="ECO:0007669"/>
    <property type="project" value="UniProtKB-KW"/>
</dbReference>
<feature type="domain" description="Protein kinase" evidence="8">
    <location>
        <begin position="20"/>
        <end position="278"/>
    </location>
</feature>
<reference evidence="10" key="1">
    <citation type="submission" date="2017-06" db="EMBL/GenBank/DDBJ databases">
        <authorList>
            <person name="Varghese N."/>
            <person name="Submissions S."/>
        </authorList>
    </citation>
    <scope>NUCLEOTIDE SEQUENCE [LARGE SCALE GENOMIC DNA]</scope>
    <source>
        <strain evidence="10">DSM 44485</strain>
    </source>
</reference>
<evidence type="ECO:0000256" key="3">
    <source>
        <dbReference type="ARBA" id="ARBA00022777"/>
    </source>
</evidence>
<evidence type="ECO:0000256" key="7">
    <source>
        <dbReference type="SAM" id="Phobius"/>
    </source>
</evidence>
<dbReference type="Pfam" id="PF00069">
    <property type="entry name" value="Pkinase"/>
    <property type="match status" value="1"/>
</dbReference>
<feature type="region of interest" description="Disordered" evidence="6">
    <location>
        <begin position="438"/>
        <end position="466"/>
    </location>
</feature>
<keyword evidence="2 5" id="KW-0547">Nucleotide-binding</keyword>
<gene>
    <name evidence="9" type="ORF">SAMN06265355_111153</name>
</gene>
<dbReference type="GO" id="GO:0005524">
    <property type="term" value="F:ATP binding"/>
    <property type="evidence" value="ECO:0007669"/>
    <property type="project" value="UniProtKB-UniRule"/>
</dbReference>
<dbReference type="InterPro" id="IPR000719">
    <property type="entry name" value="Prot_kinase_dom"/>
</dbReference>
<keyword evidence="7" id="KW-0472">Membrane</keyword>
<name>A0A239BWS9_9ACTN</name>
<dbReference type="Gene3D" id="1.10.510.10">
    <property type="entry name" value="Transferase(Phosphotransferase) domain 1"/>
    <property type="match status" value="1"/>
</dbReference>
<feature type="compositionally biased region" description="Pro residues" evidence="6">
    <location>
        <begin position="387"/>
        <end position="401"/>
    </location>
</feature>
<sequence>MRHQVYEPLAQGDPAEIGGYRILARLGAGGMGRVYLAGTQSGRKLAIKVVRPEFADDREFRRRFAQEVTAAQRVQNLYTAAVIDADPDGPMPWLATVHVPGPSLAAAVAESGPLPPSALPTLGAGVAEALQSIHRAGIVHRDLKPSNVLLADDGPRVIDFGIARAADATPLTRTGGVVGSPQFMAPEQVRGDAATTAVDVFAFGTLLHYAATGLSPFGEGAPQAVMFRIVQEAPRLDRCPEALRPIIERCLDKDPANRPSDAELLDELTAMQSSQPVVWPPEPVTEHLRAYREVPAPTRALTEPYTGTLPAGAPEQPRYGAPEQPRYGAPEQPRYGAPEESRYGAPEQPRYGAPSSVSYGAPTPPPHGAPTPPPHGASTLPFQGALPRPPHGMPAPAPPVVHAPHPRSGCSGCAKTLLLVFGGLVALLLVLGLVVKAGQSGRGGNGTGETTASPRSGGKGKGGAAKPAGTLLAHYSRIDISSGYFVDFADNPKRPRKGEGGDLEFLAGNIRGDSKFGAIQRGRPATYKTCHDNTKYLEEEIFQPNRGTTWCIYTESDLLGIVYIKAKNYEFMTMDLKVWQGPAD</sequence>
<dbReference type="SMART" id="SM00220">
    <property type="entry name" value="S_TKc"/>
    <property type="match status" value="1"/>
</dbReference>
<dbReference type="PROSITE" id="PS00108">
    <property type="entry name" value="PROTEIN_KINASE_ST"/>
    <property type="match status" value="1"/>
</dbReference>
<dbReference type="PANTHER" id="PTHR43289">
    <property type="entry name" value="MITOGEN-ACTIVATED PROTEIN KINASE KINASE KINASE 20-RELATED"/>
    <property type="match status" value="1"/>
</dbReference>
<protein>
    <submittedName>
        <fullName evidence="9">Serine/threonine protein kinase</fullName>
    </submittedName>
</protein>
<dbReference type="AlphaFoldDB" id="A0A239BWS9"/>
<keyword evidence="7" id="KW-1133">Transmembrane helix</keyword>
<dbReference type="RefSeq" id="WP_245919836.1">
    <property type="nucleotide sequence ID" value="NZ_FZNP01000011.1"/>
</dbReference>
<dbReference type="InterPro" id="IPR017441">
    <property type="entry name" value="Protein_kinase_ATP_BS"/>
</dbReference>
<dbReference type="Proteomes" id="UP000198420">
    <property type="component" value="Unassembled WGS sequence"/>
</dbReference>
<keyword evidence="9" id="KW-0723">Serine/threonine-protein kinase</keyword>
<dbReference type="CDD" id="cd14014">
    <property type="entry name" value="STKc_PknB_like"/>
    <property type="match status" value="1"/>
</dbReference>
<keyword evidence="1" id="KW-0808">Transferase</keyword>
<evidence type="ECO:0000313" key="10">
    <source>
        <dbReference type="Proteomes" id="UP000198420"/>
    </source>
</evidence>
<dbReference type="PANTHER" id="PTHR43289:SF34">
    <property type="entry name" value="SERINE_THREONINE-PROTEIN KINASE YBDM-RELATED"/>
    <property type="match status" value="1"/>
</dbReference>
<dbReference type="InterPro" id="IPR008271">
    <property type="entry name" value="Ser/Thr_kinase_AS"/>
</dbReference>
<evidence type="ECO:0000259" key="8">
    <source>
        <dbReference type="PROSITE" id="PS50011"/>
    </source>
</evidence>
<keyword evidence="7" id="KW-0812">Transmembrane</keyword>
<keyword evidence="4 5" id="KW-0067">ATP-binding</keyword>
<dbReference type="InterPro" id="IPR011009">
    <property type="entry name" value="Kinase-like_dom_sf"/>
</dbReference>
<evidence type="ECO:0000313" key="9">
    <source>
        <dbReference type="EMBL" id="SNS12366.1"/>
    </source>
</evidence>
<organism evidence="9 10">
    <name type="scientific">Actinomadura mexicana</name>
    <dbReference type="NCBI Taxonomy" id="134959"/>
    <lineage>
        <taxon>Bacteria</taxon>
        <taxon>Bacillati</taxon>
        <taxon>Actinomycetota</taxon>
        <taxon>Actinomycetes</taxon>
        <taxon>Streptosporangiales</taxon>
        <taxon>Thermomonosporaceae</taxon>
        <taxon>Actinomadura</taxon>
    </lineage>
</organism>
<evidence type="ECO:0000256" key="5">
    <source>
        <dbReference type="PROSITE-ProRule" id="PRU10141"/>
    </source>
</evidence>
<evidence type="ECO:0000256" key="4">
    <source>
        <dbReference type="ARBA" id="ARBA00022840"/>
    </source>
</evidence>
<keyword evidence="10" id="KW-1185">Reference proteome</keyword>
<feature type="transmembrane region" description="Helical" evidence="7">
    <location>
        <begin position="416"/>
        <end position="435"/>
    </location>
</feature>